<accession>A0ABY5FQK5</accession>
<evidence type="ECO:0000313" key="1">
    <source>
        <dbReference type="EMBL" id="UTT43726.1"/>
    </source>
</evidence>
<dbReference type="EMBL" id="CP101462">
    <property type="protein sequence ID" value="UTT43726.1"/>
    <property type="molecule type" value="Genomic_DNA"/>
</dbReference>
<protein>
    <recommendedName>
        <fullName evidence="3">SWIM-type domain-containing protein</fullName>
    </recommendedName>
</protein>
<dbReference type="Proteomes" id="UP001060325">
    <property type="component" value="Chromosome"/>
</dbReference>
<evidence type="ECO:0008006" key="3">
    <source>
        <dbReference type="Google" id="ProtNLM"/>
    </source>
</evidence>
<evidence type="ECO:0000313" key="2">
    <source>
        <dbReference type="Proteomes" id="UP001060325"/>
    </source>
</evidence>
<reference evidence="1" key="1">
    <citation type="submission" date="2022-07" db="EMBL/GenBank/DDBJ databases">
        <title>Complete genome of CX2.</title>
        <authorList>
            <person name="Cao G."/>
        </authorList>
    </citation>
    <scope>NUCLEOTIDE SEQUENCE</scope>
    <source>
        <strain evidence="1">CX2</strain>
    </source>
</reference>
<organism evidence="1 2">
    <name type="scientific">Exiguobacterium aurantiacum</name>
    <dbReference type="NCBI Taxonomy" id="33987"/>
    <lineage>
        <taxon>Bacteria</taxon>
        <taxon>Bacillati</taxon>
        <taxon>Bacillota</taxon>
        <taxon>Bacilli</taxon>
        <taxon>Bacillales</taxon>
        <taxon>Bacillales Family XII. Incertae Sedis</taxon>
        <taxon>Exiguobacterium</taxon>
    </lineage>
</organism>
<keyword evidence="2" id="KW-1185">Reference proteome</keyword>
<proteinExistence type="predicted"/>
<dbReference type="RefSeq" id="WP_255178086.1">
    <property type="nucleotide sequence ID" value="NZ_CP101462.1"/>
</dbReference>
<name>A0ABY5FQK5_9BACL</name>
<gene>
    <name evidence="1" type="ORF">NMQ00_04260</name>
</gene>
<sequence>MIQSSCDCPYNQGTCKHEVAAYYWLRDRLTSGAPFDLAKELGKLKKADLIDVIVKLAHDPDIHHRLAHDLGPPSSNPETFVQVCEREIAEKFSSGTIDQQEMKTLKRYLFRKIDVIQSDENPVSRLFNSISFLDTVTPTIMRCDTFIHLLFAVRDEITDLMVSAIEEIPRAGRDMVLQRFILMWYELHLAVYNDVHVQLLKVIVPMYEGDKTFLIDQIDRFRNTHAEASDLEHLDEFTKVLTEES</sequence>